<organism evidence="2 3">
    <name type="scientific">Marinigracilibium pacificum</name>
    <dbReference type="NCBI Taxonomy" id="2729599"/>
    <lineage>
        <taxon>Bacteria</taxon>
        <taxon>Pseudomonadati</taxon>
        <taxon>Bacteroidota</taxon>
        <taxon>Cytophagia</taxon>
        <taxon>Cytophagales</taxon>
        <taxon>Flammeovirgaceae</taxon>
        <taxon>Marinigracilibium</taxon>
    </lineage>
</organism>
<evidence type="ECO:0000313" key="2">
    <source>
        <dbReference type="EMBL" id="NMM49665.1"/>
    </source>
</evidence>
<evidence type="ECO:0000256" key="1">
    <source>
        <dbReference type="SAM" id="SignalP"/>
    </source>
</evidence>
<name>A0A848J2D3_9BACT</name>
<keyword evidence="3" id="KW-1185">Reference proteome</keyword>
<dbReference type="EMBL" id="JABBNU010000009">
    <property type="protein sequence ID" value="NMM49665.1"/>
    <property type="molecule type" value="Genomic_DNA"/>
</dbReference>
<accession>A0A848J2D3</accession>
<feature type="chain" id="PRO_5032625980" evidence="1">
    <location>
        <begin position="26"/>
        <end position="138"/>
    </location>
</feature>
<reference evidence="2 3" key="1">
    <citation type="submission" date="2020-04" db="EMBL/GenBank/DDBJ databases">
        <title>Flammeovirgaceae bacterium KN852 isolated from deep sea.</title>
        <authorList>
            <person name="Zhang D.-C."/>
        </authorList>
    </citation>
    <scope>NUCLEOTIDE SEQUENCE [LARGE SCALE GENOMIC DNA]</scope>
    <source>
        <strain evidence="2 3">KN852</strain>
    </source>
</reference>
<dbReference type="RefSeq" id="WP_169682997.1">
    <property type="nucleotide sequence ID" value="NZ_JABBNU010000009.1"/>
</dbReference>
<evidence type="ECO:0000313" key="3">
    <source>
        <dbReference type="Proteomes" id="UP000559010"/>
    </source>
</evidence>
<feature type="signal peptide" evidence="1">
    <location>
        <begin position="1"/>
        <end position="25"/>
    </location>
</feature>
<protein>
    <submittedName>
        <fullName evidence="2">Uncharacterized protein</fullName>
    </submittedName>
</protein>
<dbReference type="Proteomes" id="UP000559010">
    <property type="component" value="Unassembled WGS sequence"/>
</dbReference>
<dbReference type="AlphaFoldDB" id="A0A848J2D3"/>
<sequence>MSNLIKSYCLTIILLSVISTQLVNAQETINWQILEDNDSVSVYYAPLSCGDEIILDTIYTESLALKVERKYPEIRMVALTIETTDGINNHQGYFIFSFDDSNETIYDCSRLPHISPTGPIPFSGSSSVTLLNILTETL</sequence>
<gene>
    <name evidence="2" type="ORF">HH304_14755</name>
</gene>
<proteinExistence type="predicted"/>
<keyword evidence="1" id="KW-0732">Signal</keyword>
<comment type="caution">
    <text evidence="2">The sequence shown here is derived from an EMBL/GenBank/DDBJ whole genome shotgun (WGS) entry which is preliminary data.</text>
</comment>